<comment type="similarity">
    <text evidence="2">Belongs to the GMC oxidoreductase family.</text>
</comment>
<evidence type="ECO:0000256" key="4">
    <source>
        <dbReference type="ARBA" id="ARBA00022827"/>
    </source>
</evidence>
<dbReference type="RefSeq" id="WP_244018385.1">
    <property type="nucleotide sequence ID" value="NZ_JALHLF010000017.1"/>
</dbReference>
<sequence length="562" mass="61591">MSNDFDAIVIGSGITGGWAAKELTERGLRVLMIERGPMIEHQSGYTTEMTPPWELPYRGYGDPDEFATDYAVQSKGMHFTEWTKTHFVNDRLNPYETPEGKDFQWRRGYQMGGRSLTWGRQCYRWGDLDFGANARDGHGVDWPVRYADMKPWYDHVEGFIGVSGSCEGLPQLPDGKFLPARPLNAVETALKHAVEQRYPERRVIMGRSSNITEMVGDRGPCQNRNICARGCSYGGYFSTQASTLPAAQATGRLTIKTDSIVEGLDYDAASRKVTGVRVIDAKTKDKATYSGRIVFLCAGSVNSVSILLRSASPAMPEGLGNSSGTLGRYFMDHALSLSLSANIAGFDDHVYFGNRPSSIIIPRWINVDEQSRHPEFLRGYSFQGGATRRGWPDNLGLQGLGQNLVNKTAKLGHWSLLLGAFAECLPRADNRITLSTTTRDRYGMPLTRIDFSYGENEHKLLRHALEEAKKMIAPLNATITNESVDPGSGGGAVHEMGGARMGADPGVSVVDGFNRMHDVANLFVTDGAAMSSSACQNPSLTYMAFTARAAAHAVDRLTSEGI</sequence>
<dbReference type="SUPFAM" id="SSF51905">
    <property type="entry name" value="FAD/NAD(P)-binding domain"/>
    <property type="match status" value="1"/>
</dbReference>
<evidence type="ECO:0000259" key="7">
    <source>
        <dbReference type="Pfam" id="PF05199"/>
    </source>
</evidence>
<organism evidence="8 9">
    <name type="scientific">Novosphingobium organovorum</name>
    <dbReference type="NCBI Taxonomy" id="2930092"/>
    <lineage>
        <taxon>Bacteria</taxon>
        <taxon>Pseudomonadati</taxon>
        <taxon>Pseudomonadota</taxon>
        <taxon>Alphaproteobacteria</taxon>
        <taxon>Sphingomonadales</taxon>
        <taxon>Sphingomonadaceae</taxon>
        <taxon>Novosphingobium</taxon>
    </lineage>
</organism>
<feature type="domain" description="Glucose-methanol-choline oxidoreductase N-terminal" evidence="6">
    <location>
        <begin position="7"/>
        <end position="333"/>
    </location>
</feature>
<dbReference type="PANTHER" id="PTHR42784">
    <property type="entry name" value="PYRANOSE 2-OXIDASE"/>
    <property type="match status" value="1"/>
</dbReference>
<dbReference type="PANTHER" id="PTHR42784:SF1">
    <property type="entry name" value="PYRANOSE 2-OXIDASE"/>
    <property type="match status" value="1"/>
</dbReference>
<protein>
    <submittedName>
        <fullName evidence="8">GMC family oxidoreductase</fullName>
    </submittedName>
</protein>
<keyword evidence="5" id="KW-0560">Oxidoreductase</keyword>
<dbReference type="SUPFAM" id="SSF54373">
    <property type="entry name" value="FAD-linked reductases, C-terminal domain"/>
    <property type="match status" value="1"/>
</dbReference>
<evidence type="ECO:0000259" key="6">
    <source>
        <dbReference type="Pfam" id="PF00732"/>
    </source>
</evidence>
<keyword evidence="4" id="KW-0274">FAD</keyword>
<proteinExistence type="inferred from homology"/>
<comment type="caution">
    <text evidence="8">The sequence shown here is derived from an EMBL/GenBank/DDBJ whole genome shotgun (WGS) entry which is preliminary data.</text>
</comment>
<dbReference type="Pfam" id="PF05199">
    <property type="entry name" value="GMC_oxred_C"/>
    <property type="match status" value="1"/>
</dbReference>
<dbReference type="Proteomes" id="UP001162881">
    <property type="component" value="Unassembled WGS sequence"/>
</dbReference>
<dbReference type="InterPro" id="IPR007867">
    <property type="entry name" value="GMC_OxRtase_C"/>
</dbReference>
<dbReference type="InterPro" id="IPR036188">
    <property type="entry name" value="FAD/NAD-bd_sf"/>
</dbReference>
<feature type="domain" description="Glucose-methanol-choline oxidoreductase C-terminal" evidence="7">
    <location>
        <begin position="426"/>
        <end position="545"/>
    </location>
</feature>
<keyword evidence="9" id="KW-1185">Reference proteome</keyword>
<dbReference type="EMBL" id="JALHLF010000017">
    <property type="protein sequence ID" value="MCJ2182446.1"/>
    <property type="molecule type" value="Genomic_DNA"/>
</dbReference>
<evidence type="ECO:0000256" key="2">
    <source>
        <dbReference type="ARBA" id="ARBA00010790"/>
    </source>
</evidence>
<gene>
    <name evidence="8" type="ORF">MTR62_06995</name>
</gene>
<accession>A0ABT0BCB2</accession>
<comment type="cofactor">
    <cofactor evidence="1">
        <name>FAD</name>
        <dbReference type="ChEBI" id="CHEBI:57692"/>
    </cofactor>
</comment>
<dbReference type="InterPro" id="IPR051473">
    <property type="entry name" value="P2Ox-like"/>
</dbReference>
<evidence type="ECO:0000256" key="5">
    <source>
        <dbReference type="ARBA" id="ARBA00023002"/>
    </source>
</evidence>
<keyword evidence="3" id="KW-0285">Flavoprotein</keyword>
<evidence type="ECO:0000256" key="3">
    <source>
        <dbReference type="ARBA" id="ARBA00022630"/>
    </source>
</evidence>
<evidence type="ECO:0000256" key="1">
    <source>
        <dbReference type="ARBA" id="ARBA00001974"/>
    </source>
</evidence>
<reference evidence="8" key="1">
    <citation type="submission" date="2022-03" db="EMBL/GenBank/DDBJ databases">
        <title>Identification of a novel bacterium isolated from mangrove sediments.</title>
        <authorList>
            <person name="Pan X."/>
        </authorList>
    </citation>
    <scope>NUCLEOTIDE SEQUENCE</scope>
    <source>
        <strain evidence="8">B1949</strain>
    </source>
</reference>
<dbReference type="Gene3D" id="3.50.50.60">
    <property type="entry name" value="FAD/NAD(P)-binding domain"/>
    <property type="match status" value="2"/>
</dbReference>
<dbReference type="Pfam" id="PF00732">
    <property type="entry name" value="GMC_oxred_N"/>
    <property type="match status" value="1"/>
</dbReference>
<dbReference type="InterPro" id="IPR000172">
    <property type="entry name" value="GMC_OxRdtase_N"/>
</dbReference>
<evidence type="ECO:0000313" key="9">
    <source>
        <dbReference type="Proteomes" id="UP001162881"/>
    </source>
</evidence>
<name>A0ABT0BCB2_9SPHN</name>
<evidence type="ECO:0000313" key="8">
    <source>
        <dbReference type="EMBL" id="MCJ2182446.1"/>
    </source>
</evidence>